<evidence type="ECO:0000256" key="3">
    <source>
        <dbReference type="SAM" id="MobiDB-lite"/>
    </source>
</evidence>
<protein>
    <recommendedName>
        <fullName evidence="6">SPT2 chromatin protein</fullName>
    </recommendedName>
</protein>
<feature type="compositionally biased region" description="Low complexity" evidence="3">
    <location>
        <begin position="68"/>
        <end position="83"/>
    </location>
</feature>
<name>A7TKT1_VANPO</name>
<keyword evidence="5" id="KW-1185">Reference proteome</keyword>
<dbReference type="GO" id="GO:0140673">
    <property type="term" value="P:transcription elongation-coupled chromatin remodeling"/>
    <property type="evidence" value="ECO:0007669"/>
    <property type="project" value="EnsemblFungi"/>
</dbReference>
<organism evidence="5">
    <name type="scientific">Vanderwaltozyma polyspora (strain ATCC 22028 / DSM 70294 / BCRC 21397 / CBS 2163 / NBRC 10782 / NRRL Y-8283 / UCD 57-17)</name>
    <name type="common">Kluyveromyces polysporus</name>
    <dbReference type="NCBI Taxonomy" id="436907"/>
    <lineage>
        <taxon>Eukaryota</taxon>
        <taxon>Fungi</taxon>
        <taxon>Dikarya</taxon>
        <taxon>Ascomycota</taxon>
        <taxon>Saccharomycotina</taxon>
        <taxon>Saccharomycetes</taxon>
        <taxon>Saccharomycetales</taxon>
        <taxon>Saccharomycetaceae</taxon>
        <taxon>Vanderwaltozyma</taxon>
    </lineage>
</organism>
<dbReference type="GO" id="GO:0000217">
    <property type="term" value="F:DNA secondary structure binding"/>
    <property type="evidence" value="ECO:0007669"/>
    <property type="project" value="EnsemblFungi"/>
</dbReference>
<dbReference type="InterPro" id="IPR013256">
    <property type="entry name" value="Chromatin_SPT2"/>
</dbReference>
<evidence type="ECO:0000313" key="4">
    <source>
        <dbReference type="EMBL" id="EDO17086.1"/>
    </source>
</evidence>
<dbReference type="GO" id="GO:0005634">
    <property type="term" value="C:nucleus"/>
    <property type="evidence" value="ECO:0007669"/>
    <property type="project" value="EnsemblFungi"/>
</dbReference>
<proteinExistence type="inferred from homology"/>
<evidence type="ECO:0000313" key="5">
    <source>
        <dbReference type="Proteomes" id="UP000000267"/>
    </source>
</evidence>
<dbReference type="KEGG" id="vpo:Kpol_1025p5"/>
<dbReference type="GeneID" id="5545330"/>
<feature type="compositionally biased region" description="Acidic residues" evidence="3">
    <location>
        <begin position="241"/>
        <end position="265"/>
    </location>
</feature>
<feature type="region of interest" description="Disordered" evidence="3">
    <location>
        <begin position="1"/>
        <end position="271"/>
    </location>
</feature>
<feature type="compositionally biased region" description="Polar residues" evidence="3">
    <location>
        <begin position="1"/>
        <end position="11"/>
    </location>
</feature>
<dbReference type="EMBL" id="DS480410">
    <property type="protein sequence ID" value="EDO17086.1"/>
    <property type="molecule type" value="Genomic_DNA"/>
</dbReference>
<accession>A7TKT1</accession>
<dbReference type="FunCoup" id="A7TKT1">
    <property type="interactions" value="487"/>
</dbReference>
<dbReference type="OrthoDB" id="4035998at2759"/>
<feature type="compositionally biased region" description="Basic and acidic residues" evidence="3">
    <location>
        <begin position="115"/>
        <end position="146"/>
    </location>
</feature>
<keyword evidence="2" id="KW-0175">Coiled coil</keyword>
<evidence type="ECO:0000256" key="1">
    <source>
        <dbReference type="ARBA" id="ARBA00006461"/>
    </source>
</evidence>
<sequence length="351" mass="40777">MSFLSKLSQLKKTPPANDINKKVLATENGKKDERSLLPNNYVREDDPAIARLKQKRRQELIKSGKLNPKGTSNKSRSSSSTPGGKRKNSPSDNDNGTEFKFKRKINSNNLPKFQKPVETKHAPLKKMSFDELMKQAENNAHSKPESEPVLNSKSKELNVGKSVQQKYRISKQGFKSNRNERMHNSTSVRNSRPSPKPHTTSHDLKPVIVPIPKGGGLAKPNEKLRERLEMKKQKLRRGRYEDEEEDEDDYDDDMDDFIDDDEEDYSSVSRSHKANYNRDEIWAMFNKGKSRSDYSYDNYDDYDDYNDMETNELDIMAEEEEAGRMARLEDKREDAWLKKHDDQKRRRKTGK</sequence>
<dbReference type="GO" id="GO:0000122">
    <property type="term" value="P:negative regulation of transcription by RNA polymerase II"/>
    <property type="evidence" value="ECO:0007669"/>
    <property type="project" value="EnsemblFungi"/>
</dbReference>
<dbReference type="RefSeq" id="XP_001644944.1">
    <property type="nucleotide sequence ID" value="XM_001644894.1"/>
</dbReference>
<dbReference type="OMA" id="IWAMFNR"/>
<dbReference type="STRING" id="436907.A7TKT1"/>
<dbReference type="Proteomes" id="UP000000267">
    <property type="component" value="Unassembled WGS sequence"/>
</dbReference>
<dbReference type="HOGENOM" id="CLU_069667_1_0_1"/>
<feature type="compositionally biased region" description="Polar residues" evidence="3">
    <location>
        <begin position="184"/>
        <end position="193"/>
    </location>
</feature>
<evidence type="ECO:0008006" key="6">
    <source>
        <dbReference type="Google" id="ProtNLM"/>
    </source>
</evidence>
<dbReference type="GO" id="GO:0042393">
    <property type="term" value="F:histone binding"/>
    <property type="evidence" value="ECO:0007669"/>
    <property type="project" value="EnsemblFungi"/>
</dbReference>
<evidence type="ECO:0000256" key="2">
    <source>
        <dbReference type="ARBA" id="ARBA00023054"/>
    </source>
</evidence>
<feature type="compositionally biased region" description="Basic and acidic residues" evidence="3">
    <location>
        <begin position="220"/>
        <end position="232"/>
    </location>
</feature>
<dbReference type="PhylomeDB" id="A7TKT1"/>
<dbReference type="GO" id="GO:0140713">
    <property type="term" value="F:histone chaperone activity"/>
    <property type="evidence" value="ECO:0007669"/>
    <property type="project" value="EnsemblFungi"/>
</dbReference>
<dbReference type="GO" id="GO:0031507">
    <property type="term" value="P:heterochromatin formation"/>
    <property type="evidence" value="ECO:0007669"/>
    <property type="project" value="EnsemblFungi"/>
</dbReference>
<reference evidence="4 5" key="1">
    <citation type="journal article" date="2007" name="Proc. Natl. Acad. Sci. U.S.A.">
        <title>Independent sorting-out of thousands of duplicated gene pairs in two yeast species descended from a whole-genome duplication.</title>
        <authorList>
            <person name="Scannell D.R."/>
            <person name="Frank A.C."/>
            <person name="Conant G.C."/>
            <person name="Byrne K.P."/>
            <person name="Woolfit M."/>
            <person name="Wolfe K.H."/>
        </authorList>
    </citation>
    <scope>NUCLEOTIDE SEQUENCE [LARGE SCALE GENOMIC DNA]</scope>
    <source>
        <strain evidence="5">ATCC 22028 / DSM 70294 / BCRC 21397 / CBS 2163 / NBRC 10782 / NRRL Y-8283 / UCD 57-17</strain>
    </source>
</reference>
<dbReference type="AlphaFoldDB" id="A7TKT1"/>
<dbReference type="InParanoid" id="A7TKT1"/>
<comment type="similarity">
    <text evidence="1">Belongs to the SPT2 family.</text>
</comment>
<dbReference type="GO" id="GO:0005829">
    <property type="term" value="C:cytosol"/>
    <property type="evidence" value="ECO:0007669"/>
    <property type="project" value="EnsemblFungi"/>
</dbReference>
<dbReference type="SMART" id="SM00784">
    <property type="entry name" value="SPT2"/>
    <property type="match status" value="1"/>
</dbReference>
<dbReference type="Pfam" id="PF08243">
    <property type="entry name" value="SPT2"/>
    <property type="match status" value="1"/>
</dbReference>
<dbReference type="eggNOG" id="ENOG502QRG5">
    <property type="taxonomic scope" value="Eukaryota"/>
</dbReference>
<gene>
    <name evidence="4" type="ORF">Kpol_1025p5</name>
</gene>